<dbReference type="InterPro" id="IPR017853">
    <property type="entry name" value="GH"/>
</dbReference>
<dbReference type="SUPFAM" id="SSF51445">
    <property type="entry name" value="(Trans)glycosidases"/>
    <property type="match status" value="1"/>
</dbReference>
<reference evidence="10" key="1">
    <citation type="submission" date="2020-06" db="EMBL/GenBank/DDBJ databases">
        <title>WGS assembly of Ceratodon purpureus strain R40.</title>
        <authorList>
            <person name="Carey S.B."/>
            <person name="Jenkins J."/>
            <person name="Shu S."/>
            <person name="Lovell J.T."/>
            <person name="Sreedasyam A."/>
            <person name="Maumus F."/>
            <person name="Tiley G.P."/>
            <person name="Fernandez-Pozo N."/>
            <person name="Barry K."/>
            <person name="Chen C."/>
            <person name="Wang M."/>
            <person name="Lipzen A."/>
            <person name="Daum C."/>
            <person name="Saski C.A."/>
            <person name="Payton A.C."/>
            <person name="Mcbreen J.C."/>
            <person name="Conrad R.E."/>
            <person name="Kollar L.M."/>
            <person name="Olsson S."/>
            <person name="Huttunen S."/>
            <person name="Landis J.B."/>
            <person name="Wickett N.J."/>
            <person name="Johnson M.G."/>
            <person name="Rensing S.A."/>
            <person name="Grimwood J."/>
            <person name="Schmutz J."/>
            <person name="Mcdaniel S.F."/>
        </authorList>
    </citation>
    <scope>NUCLEOTIDE SEQUENCE</scope>
    <source>
        <strain evidence="10">R40</strain>
    </source>
</reference>
<dbReference type="Gene3D" id="3.40.50.1700">
    <property type="entry name" value="Glycoside hydrolase family 3 C-terminal domain"/>
    <property type="match status" value="1"/>
</dbReference>
<dbReference type="Pfam" id="PF00933">
    <property type="entry name" value="Glyco_hydro_3"/>
    <property type="match status" value="1"/>
</dbReference>
<proteinExistence type="inferred from homology"/>
<dbReference type="InterPro" id="IPR002772">
    <property type="entry name" value="Glyco_hydro_3_C"/>
</dbReference>
<dbReference type="SMART" id="SM01217">
    <property type="entry name" value="Fn3_like"/>
    <property type="match status" value="1"/>
</dbReference>
<name>A0A8T0G7U3_CERPU</name>
<protein>
    <recommendedName>
        <fullName evidence="9">Fibronectin type III-like domain-containing protein</fullName>
    </recommendedName>
</protein>
<sequence length="788" mass="84897">MARIREAVGAGTLVMVMLLGMFHGAEAGVEYACNFDKDASLKTMAFCDTSKADDVRVKDLVSRMTMEEKVSQLVNTAVGIPRLGIPAYQWWQEGLHGVAHVPFGGALPRATSFPLPILTTASFNKDLWNQIGQVVSTEARAFYNEGLAGLTYWSPVINIARDPRWGRIQETSGEDPTTTSSYAAYFVRGMQEGDPASSSKRLKLSACCKHFTAYDVDNWEGVDRYHFDAKVTEQDLADTYNPPFRSCVQDGRSTSLMCSYNKVNGVPTCANHDFLVNTVRNTWGLDGYIVSDCDSVMVMHESTNYSPTTEDAAADALNAGLDLNCGDYLASYTEAAVQMGKVKEGRVDSAVSNLFTLRMRLGMFDGSPSNQGFGNLGAADVCTPAHQELAVEAARLGIVMLKNDGNTLPLAKSNNLAVIGPNANATHTMLGNYEGVPCQYITPYQGLVQFGSGDHNKVWLSQGCISTACQHDDLIQSAVETASKADAVILVMGLSQVHESEALDRTSLLLPGNQQTLINQVAEAAAGRPVVLVIMSGGPVDIAFAKNDKRIQSILWVGYPGQSGGQAMAEIIFGDHNPSGKLPMSWYPESYTKISMTNMAMRPDASSNYPGRTYRFYTGETIYSFGYGLSFTSFKHSFAVAPASLTAPSVHEQLCDPHQPSSQTATLNCSKAKQEMCALSNFEVHVDVENAGAVRGRHTVLLFFTPPSAGRNGTPVKELAAFESVIVEAGQQQRVVLSLNPCRHLGTVKEDGTRVVEAGNHLLSVGDASHSLTVLSSLEDAAIASAGD</sequence>
<keyword evidence="5" id="KW-0378">Hydrolase</keyword>
<evidence type="ECO:0000256" key="7">
    <source>
        <dbReference type="ARBA" id="ARBA00023295"/>
    </source>
</evidence>
<evidence type="ECO:0000256" key="6">
    <source>
        <dbReference type="ARBA" id="ARBA00023180"/>
    </source>
</evidence>
<evidence type="ECO:0000259" key="9">
    <source>
        <dbReference type="SMART" id="SM01217"/>
    </source>
</evidence>
<dbReference type="Gene3D" id="2.60.40.10">
    <property type="entry name" value="Immunoglobulins"/>
    <property type="match status" value="1"/>
</dbReference>
<comment type="caution">
    <text evidence="10">The sequence shown here is derived from an EMBL/GenBank/DDBJ whole genome shotgun (WGS) entry which is preliminary data.</text>
</comment>
<dbReference type="GO" id="GO:0009044">
    <property type="term" value="F:xylan 1,4-beta-xylosidase activity"/>
    <property type="evidence" value="ECO:0007669"/>
    <property type="project" value="InterPro"/>
</dbReference>
<dbReference type="InterPro" id="IPR013783">
    <property type="entry name" value="Ig-like_fold"/>
</dbReference>
<dbReference type="PRINTS" id="PR00133">
    <property type="entry name" value="GLHYDRLASE3"/>
</dbReference>
<dbReference type="InterPro" id="IPR036881">
    <property type="entry name" value="Glyco_hydro_3_C_sf"/>
</dbReference>
<evidence type="ECO:0000256" key="8">
    <source>
        <dbReference type="SAM" id="SignalP"/>
    </source>
</evidence>
<dbReference type="Gene3D" id="3.20.20.300">
    <property type="entry name" value="Glycoside hydrolase, family 3, N-terminal domain"/>
    <property type="match status" value="1"/>
</dbReference>
<dbReference type="Pfam" id="PF01915">
    <property type="entry name" value="Glyco_hydro_3_C"/>
    <property type="match status" value="1"/>
</dbReference>
<dbReference type="InterPro" id="IPR026891">
    <property type="entry name" value="Fn3-like"/>
</dbReference>
<keyword evidence="7" id="KW-0326">Glycosidase</keyword>
<evidence type="ECO:0000256" key="2">
    <source>
        <dbReference type="ARBA" id="ARBA00005336"/>
    </source>
</evidence>
<dbReference type="GO" id="GO:0031222">
    <property type="term" value="P:arabinan catabolic process"/>
    <property type="evidence" value="ECO:0007669"/>
    <property type="project" value="TreeGrafter"/>
</dbReference>
<evidence type="ECO:0000256" key="1">
    <source>
        <dbReference type="ARBA" id="ARBA00004613"/>
    </source>
</evidence>
<dbReference type="FunFam" id="3.20.20.300:FF:000004">
    <property type="entry name" value="probable beta-D-xylosidase 7"/>
    <property type="match status" value="1"/>
</dbReference>
<dbReference type="GO" id="GO:0005576">
    <property type="term" value="C:extracellular region"/>
    <property type="evidence" value="ECO:0007669"/>
    <property type="project" value="UniProtKB-SubCell"/>
</dbReference>
<dbReference type="SUPFAM" id="SSF52279">
    <property type="entry name" value="Beta-D-glucan exohydrolase, C-terminal domain"/>
    <property type="match status" value="1"/>
</dbReference>
<keyword evidence="4 8" id="KW-0732">Signal</keyword>
<dbReference type="Proteomes" id="UP000822688">
    <property type="component" value="Chromosome 12"/>
</dbReference>
<dbReference type="InterPro" id="IPR001764">
    <property type="entry name" value="Glyco_hydro_3_N"/>
</dbReference>
<keyword evidence="3" id="KW-0964">Secreted</keyword>
<accession>A0A8T0G7U3</accession>
<dbReference type="InterPro" id="IPR044993">
    <property type="entry name" value="BXL"/>
</dbReference>
<dbReference type="EMBL" id="CM026433">
    <property type="protein sequence ID" value="KAG0554537.1"/>
    <property type="molecule type" value="Genomic_DNA"/>
</dbReference>
<evidence type="ECO:0000256" key="4">
    <source>
        <dbReference type="ARBA" id="ARBA00022729"/>
    </source>
</evidence>
<dbReference type="GO" id="GO:0046556">
    <property type="term" value="F:alpha-L-arabinofuranosidase activity"/>
    <property type="evidence" value="ECO:0007669"/>
    <property type="project" value="TreeGrafter"/>
</dbReference>
<feature type="chain" id="PRO_5035750112" description="Fibronectin type III-like domain-containing protein" evidence="8">
    <location>
        <begin position="28"/>
        <end position="788"/>
    </location>
</feature>
<evidence type="ECO:0000313" key="11">
    <source>
        <dbReference type="Proteomes" id="UP000822688"/>
    </source>
</evidence>
<dbReference type="Pfam" id="PF14310">
    <property type="entry name" value="Fn3-like"/>
    <property type="match status" value="1"/>
</dbReference>
<gene>
    <name evidence="10" type="ORF">KC19_12G098500</name>
</gene>
<dbReference type="PANTHER" id="PTHR42721">
    <property type="entry name" value="SUGAR HYDROLASE-RELATED"/>
    <property type="match status" value="1"/>
</dbReference>
<keyword evidence="11" id="KW-1185">Reference proteome</keyword>
<feature type="domain" description="Fibronectin type III-like" evidence="9">
    <location>
        <begin position="698"/>
        <end position="769"/>
    </location>
</feature>
<evidence type="ECO:0000256" key="3">
    <source>
        <dbReference type="ARBA" id="ARBA00022525"/>
    </source>
</evidence>
<dbReference type="InterPro" id="IPR036962">
    <property type="entry name" value="Glyco_hydro_3_N_sf"/>
</dbReference>
<organism evidence="10 11">
    <name type="scientific">Ceratodon purpureus</name>
    <name type="common">Fire moss</name>
    <name type="synonym">Dicranum purpureum</name>
    <dbReference type="NCBI Taxonomy" id="3225"/>
    <lineage>
        <taxon>Eukaryota</taxon>
        <taxon>Viridiplantae</taxon>
        <taxon>Streptophyta</taxon>
        <taxon>Embryophyta</taxon>
        <taxon>Bryophyta</taxon>
        <taxon>Bryophytina</taxon>
        <taxon>Bryopsida</taxon>
        <taxon>Dicranidae</taxon>
        <taxon>Pseudoditrichales</taxon>
        <taxon>Ditrichaceae</taxon>
        <taxon>Ceratodon</taxon>
    </lineage>
</organism>
<dbReference type="GO" id="GO:0045493">
    <property type="term" value="P:xylan catabolic process"/>
    <property type="evidence" value="ECO:0007669"/>
    <property type="project" value="InterPro"/>
</dbReference>
<comment type="similarity">
    <text evidence="2">Belongs to the glycosyl hydrolase 3 family.</text>
</comment>
<evidence type="ECO:0000256" key="5">
    <source>
        <dbReference type="ARBA" id="ARBA00022801"/>
    </source>
</evidence>
<dbReference type="PANTHER" id="PTHR42721:SF3">
    <property type="entry name" value="BETA-D-XYLOSIDASE 5-RELATED"/>
    <property type="match status" value="1"/>
</dbReference>
<comment type="subcellular location">
    <subcellularLocation>
        <location evidence="1">Secreted</location>
    </subcellularLocation>
</comment>
<keyword evidence="6" id="KW-0325">Glycoprotein</keyword>
<evidence type="ECO:0000313" key="10">
    <source>
        <dbReference type="EMBL" id="KAG0554537.1"/>
    </source>
</evidence>
<feature type="signal peptide" evidence="8">
    <location>
        <begin position="1"/>
        <end position="27"/>
    </location>
</feature>
<dbReference type="AlphaFoldDB" id="A0A8T0G7U3"/>
<dbReference type="FunFam" id="3.40.50.1700:FF:000001">
    <property type="entry name" value="probable beta-D-xylosidase 2"/>
    <property type="match status" value="1"/>
</dbReference>